<reference evidence="2" key="1">
    <citation type="submission" date="2018-09" db="EMBL/GenBank/DDBJ databases">
        <authorList>
            <person name="Zhou D."/>
        </authorList>
    </citation>
    <scope>NUCLEOTIDE SEQUENCE</scope>
    <source>
        <strain evidence="2">A1706</strain>
        <plasmid evidence="2">pA1706-KPC</plasmid>
    </source>
</reference>
<feature type="compositionally biased region" description="Basic and acidic residues" evidence="1">
    <location>
        <begin position="59"/>
        <end position="79"/>
    </location>
</feature>
<accession>A0A482M786</accession>
<feature type="region of interest" description="Disordered" evidence="1">
    <location>
        <begin position="1"/>
        <end position="133"/>
    </location>
</feature>
<dbReference type="EMBL" id="MH909350">
    <property type="protein sequence ID" value="QBQ68624.1"/>
    <property type="molecule type" value="Genomic_DNA"/>
</dbReference>
<name>A0A482M786_KLEPN</name>
<feature type="region of interest" description="Disordered" evidence="1">
    <location>
        <begin position="217"/>
        <end position="238"/>
    </location>
</feature>
<geneLocation type="plasmid" evidence="2">
    <name>pA1706-KPC</name>
</geneLocation>
<keyword evidence="2" id="KW-0614">Plasmid</keyword>
<feature type="compositionally biased region" description="Basic and acidic residues" evidence="1">
    <location>
        <begin position="100"/>
        <end position="119"/>
    </location>
</feature>
<sequence length="238" mass="26074">MEGLHHRAQGALRGKERGQAGTGQAAGAGAQADCRAAESRRDELMRGNWKVRRSAQRHAQRDCRRAGRRESSLEREAPEAARAAPAAVPALSRPGAVAADAEKPELAEQWRHRASEPQRIEGASGEPPTPRDIRAYQPEIVGQQVHYSRKEEAGAAGCVFRGQGKKHRYSRLAQPGQHACRLAAIGAEVGQLHRNGNDEYKAMCAKLAAEHGFKITNPELQERISRSGSGYSRRGRRR</sequence>
<evidence type="ECO:0000313" key="2">
    <source>
        <dbReference type="EMBL" id="QBQ68624.1"/>
    </source>
</evidence>
<organism evidence="2">
    <name type="scientific">Klebsiella pneumoniae</name>
    <dbReference type="NCBI Taxonomy" id="573"/>
    <lineage>
        <taxon>Bacteria</taxon>
        <taxon>Pseudomonadati</taxon>
        <taxon>Pseudomonadota</taxon>
        <taxon>Gammaproteobacteria</taxon>
        <taxon>Enterobacterales</taxon>
        <taxon>Enterobacteriaceae</taxon>
        <taxon>Klebsiella/Raoultella group</taxon>
        <taxon>Klebsiella</taxon>
        <taxon>Klebsiella pneumoniae complex</taxon>
    </lineage>
</organism>
<feature type="compositionally biased region" description="Basic residues" evidence="1">
    <location>
        <begin position="49"/>
        <end position="58"/>
    </location>
</feature>
<evidence type="ECO:0000256" key="1">
    <source>
        <dbReference type="SAM" id="MobiDB-lite"/>
    </source>
</evidence>
<feature type="compositionally biased region" description="Low complexity" evidence="1">
    <location>
        <begin position="80"/>
        <end position="94"/>
    </location>
</feature>
<protein>
    <submittedName>
        <fullName evidence="2">Uncharacterized protein</fullName>
    </submittedName>
</protein>
<feature type="compositionally biased region" description="Basic and acidic residues" evidence="1">
    <location>
        <begin position="35"/>
        <end position="45"/>
    </location>
</feature>
<proteinExistence type="predicted"/>
<dbReference type="AlphaFoldDB" id="A0A482M786"/>